<proteinExistence type="predicted"/>
<reference evidence="1" key="2">
    <citation type="submission" date="2020-09" db="EMBL/GenBank/DDBJ databases">
        <authorList>
            <person name="Sun Q."/>
            <person name="Zhou Y."/>
        </authorList>
    </citation>
    <scope>NUCLEOTIDE SEQUENCE</scope>
    <source>
        <strain evidence="1">CGMCC 1.15082</strain>
    </source>
</reference>
<accession>A0A916S5H2</accession>
<name>A0A916S5H2_9HYPH</name>
<gene>
    <name evidence="1" type="ORF">GCM10011491_07300</name>
</gene>
<comment type="caution">
    <text evidence="1">The sequence shown here is derived from an EMBL/GenBank/DDBJ whole genome shotgun (WGS) entry which is preliminary data.</text>
</comment>
<keyword evidence="2" id="KW-1185">Reference proteome</keyword>
<dbReference type="AlphaFoldDB" id="A0A916S5H2"/>
<dbReference type="RefSeq" id="WP_188821563.1">
    <property type="nucleotide sequence ID" value="NZ_BMHH01000002.1"/>
</dbReference>
<protein>
    <submittedName>
        <fullName evidence="1">Uncharacterized protein</fullName>
    </submittedName>
</protein>
<reference evidence="1" key="1">
    <citation type="journal article" date="2014" name="Int. J. Syst. Evol. Microbiol.">
        <title>Complete genome sequence of Corynebacterium casei LMG S-19264T (=DSM 44701T), isolated from a smear-ripened cheese.</title>
        <authorList>
            <consortium name="US DOE Joint Genome Institute (JGI-PGF)"/>
            <person name="Walter F."/>
            <person name="Albersmeier A."/>
            <person name="Kalinowski J."/>
            <person name="Ruckert C."/>
        </authorList>
    </citation>
    <scope>NUCLEOTIDE SEQUENCE</scope>
    <source>
        <strain evidence="1">CGMCC 1.15082</strain>
    </source>
</reference>
<dbReference type="EMBL" id="BMHH01000002">
    <property type="protein sequence ID" value="GGA82427.1"/>
    <property type="molecule type" value="Genomic_DNA"/>
</dbReference>
<sequence length="188" mass="20663">MDTMDSAVSMIKAFGRMLEYTLRTGDDVSDISYGVERILDQQCEDLGFLRDAISGQYERLKESKLEIRDIALTAKWAAVSPEIARRVISIATGIGLEERDGNNPSETVEIGYRSSILNAMQNVANVKAIATETGVGEDKVEAILNKALVLRPGEERFLSEPEPPIAETREHSFNEAFGHQVAMANMGA</sequence>
<dbReference type="Proteomes" id="UP000646478">
    <property type="component" value="Unassembled WGS sequence"/>
</dbReference>
<evidence type="ECO:0000313" key="1">
    <source>
        <dbReference type="EMBL" id="GGA82427.1"/>
    </source>
</evidence>
<evidence type="ECO:0000313" key="2">
    <source>
        <dbReference type="Proteomes" id="UP000646478"/>
    </source>
</evidence>
<organism evidence="1 2">
    <name type="scientific">Brucella endophytica</name>
    <dbReference type="NCBI Taxonomy" id="1963359"/>
    <lineage>
        <taxon>Bacteria</taxon>
        <taxon>Pseudomonadati</taxon>
        <taxon>Pseudomonadota</taxon>
        <taxon>Alphaproteobacteria</taxon>
        <taxon>Hyphomicrobiales</taxon>
        <taxon>Brucellaceae</taxon>
        <taxon>Brucella/Ochrobactrum group</taxon>
        <taxon>Brucella</taxon>
    </lineage>
</organism>